<feature type="chain" id="PRO_5046141036" description="DUF3558 domain-containing protein" evidence="2">
    <location>
        <begin position="28"/>
        <end position="389"/>
    </location>
</feature>
<reference evidence="4" key="1">
    <citation type="journal article" date="2019" name="Int. J. Syst. Evol. Microbiol.">
        <title>The Global Catalogue of Microorganisms (GCM) 10K type strain sequencing project: providing services to taxonomists for standard genome sequencing and annotation.</title>
        <authorList>
            <consortium name="The Broad Institute Genomics Platform"/>
            <consortium name="The Broad Institute Genome Sequencing Center for Infectious Disease"/>
            <person name="Wu L."/>
            <person name="Ma J."/>
        </authorList>
    </citation>
    <scope>NUCLEOTIDE SEQUENCE [LARGE SCALE GENOMIC DNA]</scope>
    <source>
        <strain evidence="4">JCM 17021</strain>
    </source>
</reference>
<evidence type="ECO:0000256" key="1">
    <source>
        <dbReference type="SAM" id="MobiDB-lite"/>
    </source>
</evidence>
<feature type="signal peptide" evidence="2">
    <location>
        <begin position="1"/>
        <end position="27"/>
    </location>
</feature>
<gene>
    <name evidence="3" type="ORF">GCM10022381_05560</name>
</gene>
<evidence type="ECO:0000313" key="3">
    <source>
        <dbReference type="EMBL" id="GAA3864598.1"/>
    </source>
</evidence>
<accession>A0ABP7K4X5</accession>
<keyword evidence="4" id="KW-1185">Reference proteome</keyword>
<name>A0ABP7K4X5_9MICO</name>
<dbReference type="EMBL" id="BAABCN010000002">
    <property type="protein sequence ID" value="GAA3864598.1"/>
    <property type="molecule type" value="Genomic_DNA"/>
</dbReference>
<organism evidence="3 4">
    <name type="scientific">Leifsonia kafniensis</name>
    <dbReference type="NCBI Taxonomy" id="475957"/>
    <lineage>
        <taxon>Bacteria</taxon>
        <taxon>Bacillati</taxon>
        <taxon>Actinomycetota</taxon>
        <taxon>Actinomycetes</taxon>
        <taxon>Micrococcales</taxon>
        <taxon>Microbacteriaceae</taxon>
        <taxon>Leifsonia</taxon>
    </lineage>
</organism>
<feature type="compositionally biased region" description="Low complexity" evidence="1">
    <location>
        <begin position="32"/>
        <end position="53"/>
    </location>
</feature>
<feature type="region of interest" description="Disordered" evidence="1">
    <location>
        <begin position="29"/>
        <end position="63"/>
    </location>
</feature>
<evidence type="ECO:0008006" key="5">
    <source>
        <dbReference type="Google" id="ProtNLM"/>
    </source>
</evidence>
<sequence length="389" mass="40007">MTGTIRNFIFPSAAIAVLLALTGCASAPIPKPDTTPSAATSTPTPFSSSTADPVGPELSSRPEARVPLGCDELMGEGELALAMSGVPVDSISVHPSSANSGTIATLQGGMLACFWQTLADADPQIGRWNIRLEILPDAAEAYQADAAAFPPNENDQALIGPNSSVSCFDDGPSRSCEVSFENDGYWVELNYSGLAAAHPARTELLADAVEIGTSIRDDLSAAGPPRPAFSPAADAPAPVGSCLQIDADGAFRGGLGTPSLIAPVTDQIGTAMVGVAMERAGRVICTWRQTDVYATPAGELRQIRIEMIPGAGWAWPELLEIALATDADAQVTVPGADAAVVVCRSVDDCTVQALVGGSYLSIDAWNEEGNTADARAGALKAAELAISTL</sequence>
<keyword evidence="2" id="KW-0732">Signal</keyword>
<dbReference type="PROSITE" id="PS51257">
    <property type="entry name" value="PROKAR_LIPOPROTEIN"/>
    <property type="match status" value="1"/>
</dbReference>
<evidence type="ECO:0000313" key="4">
    <source>
        <dbReference type="Proteomes" id="UP001501803"/>
    </source>
</evidence>
<dbReference type="Proteomes" id="UP001501803">
    <property type="component" value="Unassembled WGS sequence"/>
</dbReference>
<protein>
    <recommendedName>
        <fullName evidence="5">DUF3558 domain-containing protein</fullName>
    </recommendedName>
</protein>
<comment type="caution">
    <text evidence="3">The sequence shown here is derived from an EMBL/GenBank/DDBJ whole genome shotgun (WGS) entry which is preliminary data.</text>
</comment>
<proteinExistence type="predicted"/>
<dbReference type="RefSeq" id="WP_345062045.1">
    <property type="nucleotide sequence ID" value="NZ_BAABCN010000002.1"/>
</dbReference>
<evidence type="ECO:0000256" key="2">
    <source>
        <dbReference type="SAM" id="SignalP"/>
    </source>
</evidence>